<dbReference type="HOGENOM" id="CLU_1635128_0_0_1"/>
<protein>
    <submittedName>
        <fullName evidence="2">Uncharacterized protein</fullName>
    </submittedName>
</protein>
<evidence type="ECO:0000313" key="3">
    <source>
        <dbReference type="Proteomes" id="UP000008177"/>
    </source>
</evidence>
<dbReference type="EMBL" id="FQ790296">
    <property type="protein sequence ID" value="CCD48699.1"/>
    <property type="molecule type" value="Genomic_DNA"/>
</dbReference>
<sequence>MPPNPSSVSHHNSTPHPNSAGDDSPPATRNFPAVNCSIQLVTEIDVSIATTTATTKTTTTTTDIHSHPTICPCYPAFKTASLLSATVGCLGAETQNIVIFILSYLQIYREPPQHSQPPVAILTIGYPQTLRKATVMSPDNIQCAVELARSMVMSPAYENHIS</sequence>
<evidence type="ECO:0000256" key="1">
    <source>
        <dbReference type="SAM" id="MobiDB-lite"/>
    </source>
</evidence>
<feature type="compositionally biased region" description="Low complexity" evidence="1">
    <location>
        <begin position="1"/>
        <end position="19"/>
    </location>
</feature>
<dbReference type="InParanoid" id="G2Y7X1"/>
<proteinExistence type="predicted"/>
<gene>
    <name evidence="2" type="ORF">BofuT4_P033410.1</name>
</gene>
<dbReference type="AlphaFoldDB" id="G2Y7X1"/>
<reference evidence="3" key="1">
    <citation type="journal article" date="2011" name="PLoS Genet.">
        <title>Genomic analysis of the necrotrophic fungal pathogens Sclerotinia sclerotiorum and Botrytis cinerea.</title>
        <authorList>
            <person name="Amselem J."/>
            <person name="Cuomo C.A."/>
            <person name="van Kan J.A."/>
            <person name="Viaud M."/>
            <person name="Benito E.P."/>
            <person name="Couloux A."/>
            <person name="Coutinho P.M."/>
            <person name="de Vries R.P."/>
            <person name="Dyer P.S."/>
            <person name="Fillinger S."/>
            <person name="Fournier E."/>
            <person name="Gout L."/>
            <person name="Hahn M."/>
            <person name="Kohn L."/>
            <person name="Lapalu N."/>
            <person name="Plummer K.M."/>
            <person name="Pradier J.M."/>
            <person name="Quevillon E."/>
            <person name="Sharon A."/>
            <person name="Simon A."/>
            <person name="ten Have A."/>
            <person name="Tudzynski B."/>
            <person name="Tudzynski P."/>
            <person name="Wincker P."/>
            <person name="Andrew M."/>
            <person name="Anthouard V."/>
            <person name="Beever R.E."/>
            <person name="Beffa R."/>
            <person name="Benoit I."/>
            <person name="Bouzid O."/>
            <person name="Brault B."/>
            <person name="Chen Z."/>
            <person name="Choquer M."/>
            <person name="Collemare J."/>
            <person name="Cotton P."/>
            <person name="Danchin E.G."/>
            <person name="Da Silva C."/>
            <person name="Gautier A."/>
            <person name="Giraud C."/>
            <person name="Giraud T."/>
            <person name="Gonzalez C."/>
            <person name="Grossetete S."/>
            <person name="Guldener U."/>
            <person name="Henrissat B."/>
            <person name="Howlett B.J."/>
            <person name="Kodira C."/>
            <person name="Kretschmer M."/>
            <person name="Lappartient A."/>
            <person name="Leroch M."/>
            <person name="Levis C."/>
            <person name="Mauceli E."/>
            <person name="Neuveglise C."/>
            <person name="Oeser B."/>
            <person name="Pearson M."/>
            <person name="Poulain J."/>
            <person name="Poussereau N."/>
            <person name="Quesneville H."/>
            <person name="Rascle C."/>
            <person name="Schumacher J."/>
            <person name="Segurens B."/>
            <person name="Sexton A."/>
            <person name="Silva E."/>
            <person name="Sirven C."/>
            <person name="Soanes D.M."/>
            <person name="Talbot N.J."/>
            <person name="Templeton M."/>
            <person name="Yandava C."/>
            <person name="Yarden O."/>
            <person name="Zeng Q."/>
            <person name="Rollins J.A."/>
            <person name="Lebrun M.H."/>
            <person name="Dickman M."/>
        </authorList>
    </citation>
    <scope>NUCLEOTIDE SEQUENCE [LARGE SCALE GENOMIC DNA]</scope>
    <source>
        <strain evidence="3">T4</strain>
    </source>
</reference>
<name>G2Y7X1_BOTF4</name>
<organism evidence="2 3">
    <name type="scientific">Botryotinia fuckeliana (strain T4)</name>
    <name type="common">Noble rot fungus</name>
    <name type="synonym">Botrytis cinerea</name>
    <dbReference type="NCBI Taxonomy" id="999810"/>
    <lineage>
        <taxon>Eukaryota</taxon>
        <taxon>Fungi</taxon>
        <taxon>Dikarya</taxon>
        <taxon>Ascomycota</taxon>
        <taxon>Pezizomycotina</taxon>
        <taxon>Leotiomycetes</taxon>
        <taxon>Helotiales</taxon>
        <taxon>Sclerotiniaceae</taxon>
        <taxon>Botrytis</taxon>
    </lineage>
</organism>
<feature type="region of interest" description="Disordered" evidence="1">
    <location>
        <begin position="1"/>
        <end position="28"/>
    </location>
</feature>
<dbReference type="Proteomes" id="UP000008177">
    <property type="component" value="Unplaced contigs"/>
</dbReference>
<accession>G2Y7X1</accession>
<evidence type="ECO:0000313" key="2">
    <source>
        <dbReference type="EMBL" id="CCD48699.1"/>
    </source>
</evidence>